<sequence>MAQTYDPSKPVEFPRGMYRLNDEPHIDYQLNRIVNWDGGDLEELRAVGGKITNFEDWKSTLDALGRRAYEEGRTKNALGYFLMRDFYTSYDDPDKLDNYHQSQRVFYEYFRELFEPSDGGAPIVERLEVPYEGGVTLPVFHTVPVGESRGVVLMHGGNDSYMEEFVLPLLYLREHGYEVYLYEGPGQGSVIRDQKCPFTWQWEKTSKAITERFDLHDVTIIGISLGGYFAPRAAAFDKRIRRVVCWSIYPGTWDLVEGAAGKVAIKVLGALLHAHIADVINKPLARKAAKGDLAAQVMTDMRYPYGADSVCDMYRKMEDYTLANCAELVDQDVLILGADEDVYIPAKLADKMVGMLSNARSVKLRMFTTVEDRAGNHCNVGDPKAALDEILNWMDALDARDARNAG</sequence>
<reference evidence="2 3" key="1">
    <citation type="journal article" date="2009" name="Stand. Genomic Sci.">
        <title>Complete genome sequence of Slackia heliotrinireducens type strain (RHS 1).</title>
        <authorList>
            <person name="Pukall R."/>
            <person name="Lapidus A."/>
            <person name="Nolan M."/>
            <person name="Copeland A."/>
            <person name="Glavina Del Rio T."/>
            <person name="Lucas S."/>
            <person name="Chen F."/>
            <person name="Tice H."/>
            <person name="Cheng J.F."/>
            <person name="Chertkov O."/>
            <person name="Bruce D."/>
            <person name="Goodwin L."/>
            <person name="Kuske C."/>
            <person name="Brettin T."/>
            <person name="Detter J.C."/>
            <person name="Han C."/>
            <person name="Pitluck S."/>
            <person name="Pati A."/>
            <person name="Mavrommatis K."/>
            <person name="Ivanova N."/>
            <person name="Ovchinnikova G."/>
            <person name="Chen A."/>
            <person name="Palaniappan K."/>
            <person name="Schneider S."/>
            <person name="Rohde M."/>
            <person name="Chain P."/>
            <person name="D'haeseleer P."/>
            <person name="Goker M."/>
            <person name="Bristow J."/>
            <person name="Eisen J.A."/>
            <person name="Markowitz V."/>
            <person name="Kyrpides N.C."/>
            <person name="Klenk H.P."/>
            <person name="Hugenholtz P."/>
        </authorList>
    </citation>
    <scope>NUCLEOTIDE SEQUENCE [LARGE SCALE GENOMIC DNA]</scope>
    <source>
        <strain evidence="3">ATCC 29202 / DSM 20476 / NCTC 11029 / RHS 1</strain>
    </source>
</reference>
<organism evidence="2 3">
    <name type="scientific">Slackia heliotrinireducens (strain ATCC 29202 / DSM 20476 / NCTC 11029 / RHS 1)</name>
    <name type="common">Peptococcus heliotrinreducens</name>
    <dbReference type="NCBI Taxonomy" id="471855"/>
    <lineage>
        <taxon>Bacteria</taxon>
        <taxon>Bacillati</taxon>
        <taxon>Actinomycetota</taxon>
        <taxon>Coriobacteriia</taxon>
        <taxon>Eggerthellales</taxon>
        <taxon>Eggerthellaceae</taxon>
        <taxon>Slackia</taxon>
    </lineage>
</organism>
<keyword evidence="2" id="KW-0808">Transferase</keyword>
<evidence type="ECO:0000313" key="3">
    <source>
        <dbReference type="Proteomes" id="UP000002026"/>
    </source>
</evidence>
<feature type="domain" description="AB hydrolase-1" evidence="1">
    <location>
        <begin position="151"/>
        <end position="384"/>
    </location>
</feature>
<dbReference type="InterPro" id="IPR029058">
    <property type="entry name" value="AB_hydrolase_fold"/>
</dbReference>
<dbReference type="EMBL" id="CP001684">
    <property type="protein sequence ID" value="ACV23514.1"/>
    <property type="molecule type" value="Genomic_DNA"/>
</dbReference>
<dbReference type="RefSeq" id="WP_012799612.1">
    <property type="nucleotide sequence ID" value="NC_013165.1"/>
</dbReference>
<dbReference type="GO" id="GO:0016746">
    <property type="term" value="F:acyltransferase activity"/>
    <property type="evidence" value="ECO:0007669"/>
    <property type="project" value="UniProtKB-KW"/>
</dbReference>
<name>C7N2K6_SLAHD</name>
<keyword evidence="3" id="KW-1185">Reference proteome</keyword>
<dbReference type="eggNOG" id="COG2267">
    <property type="taxonomic scope" value="Bacteria"/>
</dbReference>
<dbReference type="Proteomes" id="UP000002026">
    <property type="component" value="Chromosome"/>
</dbReference>
<dbReference type="Gene3D" id="3.40.50.1820">
    <property type="entry name" value="alpha/beta hydrolase"/>
    <property type="match status" value="1"/>
</dbReference>
<dbReference type="InterPro" id="IPR000073">
    <property type="entry name" value="AB_hydrolase_1"/>
</dbReference>
<proteinExistence type="predicted"/>
<dbReference type="STRING" id="471855.Shel_25070"/>
<dbReference type="AlphaFoldDB" id="C7N2K6"/>
<keyword evidence="2" id="KW-0378">Hydrolase</keyword>
<dbReference type="KEGG" id="shi:Shel_25070"/>
<protein>
    <submittedName>
        <fullName evidence="2">Predicted hydrolase or acyltransferase of alpha/beta superfamily</fullName>
    </submittedName>
</protein>
<dbReference type="GO" id="GO:0016787">
    <property type="term" value="F:hydrolase activity"/>
    <property type="evidence" value="ECO:0007669"/>
    <property type="project" value="UniProtKB-KW"/>
</dbReference>
<dbReference type="Pfam" id="PF12697">
    <property type="entry name" value="Abhydrolase_6"/>
    <property type="match status" value="1"/>
</dbReference>
<evidence type="ECO:0000313" key="2">
    <source>
        <dbReference type="EMBL" id="ACV23514.1"/>
    </source>
</evidence>
<accession>C7N2K6</accession>
<gene>
    <name evidence="2" type="ordered locus">Shel_25070</name>
</gene>
<evidence type="ECO:0000259" key="1">
    <source>
        <dbReference type="Pfam" id="PF12697"/>
    </source>
</evidence>
<dbReference type="SUPFAM" id="SSF53474">
    <property type="entry name" value="alpha/beta-Hydrolases"/>
    <property type="match status" value="1"/>
</dbReference>
<dbReference type="HOGENOM" id="CLU_034451_2_0_11"/>
<keyword evidence="2" id="KW-0012">Acyltransferase</keyword>